<feature type="region of interest" description="Disordered" evidence="6">
    <location>
        <begin position="130"/>
        <end position="149"/>
    </location>
</feature>
<dbReference type="InterPro" id="IPR057337">
    <property type="entry name" value="Sororin_C"/>
</dbReference>
<feature type="region of interest" description="Disordered" evidence="6">
    <location>
        <begin position="235"/>
        <end position="422"/>
    </location>
</feature>
<feature type="compositionally biased region" description="Polar residues" evidence="6">
    <location>
        <begin position="13"/>
        <end position="37"/>
    </location>
</feature>
<reference evidence="9" key="4">
    <citation type="journal article" date="2018" name="Nat. Plants">
        <title>Whole-genome landscape of Medicago truncatula symbiotic genes.</title>
        <authorList>
            <person name="Pecrix Y."/>
            <person name="Gamas P."/>
            <person name="Carrere S."/>
        </authorList>
    </citation>
    <scope>NUCLEOTIDE SEQUENCE</scope>
    <source>
        <tissue evidence="9">Leaves</tissue>
    </source>
</reference>
<dbReference type="EMBL" id="CM001221">
    <property type="protein sequence ID" value="AES99704.1"/>
    <property type="molecule type" value="Genomic_DNA"/>
</dbReference>
<dbReference type="PaxDb" id="3880-AES99704"/>
<evidence type="ECO:0000256" key="2">
    <source>
        <dbReference type="ARBA" id="ARBA00022776"/>
    </source>
</evidence>
<feature type="compositionally biased region" description="Basic and acidic residues" evidence="6">
    <location>
        <begin position="354"/>
        <end position="364"/>
    </location>
</feature>
<dbReference type="GO" id="GO:0005634">
    <property type="term" value="C:nucleus"/>
    <property type="evidence" value="ECO:0007669"/>
    <property type="project" value="UniProtKB-SubCell"/>
</dbReference>
<dbReference type="PANTHER" id="PTHR35740">
    <property type="entry name" value="OS12G0111700 PROTEIN"/>
    <property type="match status" value="1"/>
</dbReference>
<accession>G7KH16</accession>
<name>G7KH16_MEDTR</name>
<reference evidence="8 11" key="1">
    <citation type="journal article" date="2011" name="Nature">
        <title>The Medicago genome provides insight into the evolution of rhizobial symbioses.</title>
        <authorList>
            <person name="Young N.D."/>
            <person name="Debelle F."/>
            <person name="Oldroyd G.E."/>
            <person name="Geurts R."/>
            <person name="Cannon S.B."/>
            <person name="Udvardi M.K."/>
            <person name="Benedito V.A."/>
            <person name="Mayer K.F."/>
            <person name="Gouzy J."/>
            <person name="Schoof H."/>
            <person name="Van de Peer Y."/>
            <person name="Proost S."/>
            <person name="Cook D.R."/>
            <person name="Meyers B.C."/>
            <person name="Spannagl M."/>
            <person name="Cheung F."/>
            <person name="De Mita S."/>
            <person name="Krishnakumar V."/>
            <person name="Gundlach H."/>
            <person name="Zhou S."/>
            <person name="Mudge J."/>
            <person name="Bharti A.K."/>
            <person name="Murray J.D."/>
            <person name="Naoumkina M.A."/>
            <person name="Rosen B."/>
            <person name="Silverstein K.A."/>
            <person name="Tang H."/>
            <person name="Rombauts S."/>
            <person name="Zhao P.X."/>
            <person name="Zhou P."/>
            <person name="Barbe V."/>
            <person name="Bardou P."/>
            <person name="Bechner M."/>
            <person name="Bellec A."/>
            <person name="Berger A."/>
            <person name="Berges H."/>
            <person name="Bidwell S."/>
            <person name="Bisseling T."/>
            <person name="Choisne N."/>
            <person name="Couloux A."/>
            <person name="Denny R."/>
            <person name="Deshpande S."/>
            <person name="Dai X."/>
            <person name="Doyle J.J."/>
            <person name="Dudez A.M."/>
            <person name="Farmer A.D."/>
            <person name="Fouteau S."/>
            <person name="Franken C."/>
            <person name="Gibelin C."/>
            <person name="Gish J."/>
            <person name="Goldstein S."/>
            <person name="Gonzalez A.J."/>
            <person name="Green P.J."/>
            <person name="Hallab A."/>
            <person name="Hartog M."/>
            <person name="Hua A."/>
            <person name="Humphray S.J."/>
            <person name="Jeong D.H."/>
            <person name="Jing Y."/>
            <person name="Jocker A."/>
            <person name="Kenton S.M."/>
            <person name="Kim D.J."/>
            <person name="Klee K."/>
            <person name="Lai H."/>
            <person name="Lang C."/>
            <person name="Lin S."/>
            <person name="Macmil S.L."/>
            <person name="Magdelenat G."/>
            <person name="Matthews L."/>
            <person name="McCorrison J."/>
            <person name="Monaghan E.L."/>
            <person name="Mun J.H."/>
            <person name="Najar F.Z."/>
            <person name="Nicholson C."/>
            <person name="Noirot C."/>
            <person name="O'Bleness M."/>
            <person name="Paule C.R."/>
            <person name="Poulain J."/>
            <person name="Prion F."/>
            <person name="Qin B."/>
            <person name="Qu C."/>
            <person name="Retzel E.F."/>
            <person name="Riddle C."/>
            <person name="Sallet E."/>
            <person name="Samain S."/>
            <person name="Samson N."/>
            <person name="Sanders I."/>
            <person name="Saurat O."/>
            <person name="Scarpelli C."/>
            <person name="Schiex T."/>
            <person name="Segurens B."/>
            <person name="Severin A.J."/>
            <person name="Sherrier D.J."/>
            <person name="Shi R."/>
            <person name="Sims S."/>
            <person name="Singer S.R."/>
            <person name="Sinharoy S."/>
            <person name="Sterck L."/>
            <person name="Viollet A."/>
            <person name="Wang B.B."/>
            <person name="Wang K."/>
            <person name="Wang M."/>
            <person name="Wang X."/>
            <person name="Warfsmann J."/>
            <person name="Weissenbach J."/>
            <person name="White D.D."/>
            <person name="White J.D."/>
            <person name="Wiley G.B."/>
            <person name="Wincker P."/>
            <person name="Xing Y."/>
            <person name="Yang L."/>
            <person name="Yao Z."/>
            <person name="Ying F."/>
            <person name="Zhai J."/>
            <person name="Zhou L."/>
            <person name="Zuber A."/>
            <person name="Denarie J."/>
            <person name="Dixon R.A."/>
            <person name="May G.D."/>
            <person name="Schwartz D.C."/>
            <person name="Rogers J."/>
            <person name="Quetier F."/>
            <person name="Town C.D."/>
            <person name="Roe B.A."/>
        </authorList>
    </citation>
    <scope>NUCLEOTIDE SEQUENCE [LARGE SCALE GENOMIC DNA]</scope>
    <source>
        <strain evidence="8">A17</strain>
        <strain evidence="10 11">cv. Jemalong A17</strain>
    </source>
</reference>
<dbReference type="KEGG" id="mtr:11419950"/>
<dbReference type="PANTHER" id="PTHR35740:SF1">
    <property type="entry name" value="OS12G0111700 PROTEIN"/>
    <property type="match status" value="1"/>
</dbReference>
<evidence type="ECO:0000259" key="7">
    <source>
        <dbReference type="Pfam" id="PF25220"/>
    </source>
</evidence>
<feature type="region of interest" description="Disordered" evidence="6">
    <location>
        <begin position="174"/>
        <end position="203"/>
    </location>
</feature>
<feature type="region of interest" description="Disordered" evidence="6">
    <location>
        <begin position="83"/>
        <end position="107"/>
    </location>
</feature>
<dbReference type="Gramene" id="rna32730">
    <property type="protein sequence ID" value="RHN57220.1"/>
    <property type="gene ID" value="gene32730"/>
</dbReference>
<evidence type="ECO:0000256" key="5">
    <source>
        <dbReference type="ARBA" id="ARBA00093465"/>
    </source>
</evidence>
<keyword evidence="4" id="KW-0131">Cell cycle</keyword>
<feature type="compositionally biased region" description="Basic and acidic residues" evidence="6">
    <location>
        <begin position="192"/>
        <end position="203"/>
    </location>
</feature>
<feature type="compositionally biased region" description="Basic residues" evidence="6">
    <location>
        <begin position="1"/>
        <end position="10"/>
    </location>
</feature>
<evidence type="ECO:0000256" key="3">
    <source>
        <dbReference type="ARBA" id="ARBA00023242"/>
    </source>
</evidence>
<dbReference type="OrthoDB" id="1427740at2759"/>
<dbReference type="GO" id="GO:0051301">
    <property type="term" value="P:cell division"/>
    <property type="evidence" value="ECO:0007669"/>
    <property type="project" value="UniProtKB-KW"/>
</dbReference>
<evidence type="ECO:0000256" key="6">
    <source>
        <dbReference type="SAM" id="MobiDB-lite"/>
    </source>
</evidence>
<reference evidence="10" key="3">
    <citation type="submission" date="2015-04" db="UniProtKB">
        <authorList>
            <consortium name="EnsemblPlants"/>
        </authorList>
    </citation>
    <scope>IDENTIFICATION</scope>
    <source>
        <strain evidence="10">cv. Jemalong A17</strain>
    </source>
</reference>
<comment type="similarity">
    <text evidence="5">Belongs to the sororin family.</text>
</comment>
<proteinExistence type="inferred from homology"/>
<evidence type="ECO:0000256" key="4">
    <source>
        <dbReference type="ARBA" id="ARBA00023306"/>
    </source>
</evidence>
<dbReference type="EMBL" id="PSQE01000005">
    <property type="protein sequence ID" value="RHN57220.1"/>
    <property type="molecule type" value="Genomic_DNA"/>
</dbReference>
<dbReference type="HOGENOM" id="CLU_588472_0_0_1"/>
<dbReference type="Proteomes" id="UP000265566">
    <property type="component" value="Chromosome 5"/>
</dbReference>
<keyword evidence="3" id="KW-0539">Nucleus</keyword>
<feature type="region of interest" description="Disordered" evidence="6">
    <location>
        <begin position="1"/>
        <end position="37"/>
    </location>
</feature>
<dbReference type="Pfam" id="PF25220">
    <property type="entry name" value="Sororin_C"/>
    <property type="match status" value="1"/>
</dbReference>
<feature type="domain" description="Sororin C-terminal region" evidence="7">
    <location>
        <begin position="435"/>
        <end position="457"/>
    </location>
</feature>
<sequence>MESERKRKRNPLSDRTNTFSSVPPKSTKPKTNFTSTTANLNVASNRISVAPEFLSTPLPNTRSRRGTVDGEASKPISVVYSIRNPSNKRKEKEKEKESVIRRKEVETPSSRTPVDRWKVFLKGKGVDIASSSTSKDISNEPTIPCKKQPTTKFTTTTAENLDVASSRSSVAPDFLSTHFPNPQPRPGTVDLEASRKEKENESVIQRKEVDTLSSRIPVDRWYTYSKEMGVDIVSSRTSNQREDKEKRVDTASSSIPMDMRNEPTIPCKKQPTTKFTTTTENLNVASDSSSDEPDFLSTPFPNTRPCHGTVDLEASAPISIVFGRRNSSNKRKEKENASDSPAGSVPIKKNGKNKGKDKGRDKVDIPSSITPMDRWNKPANSNTIKRKDKSKSTSRVCNTREKSANPPKAKASSVPCRKKQRAKPSLVNVYKDPAVQDYIKKQNAYFKMIDEFELSEEEVDSISDS</sequence>
<keyword evidence="11" id="KW-1185">Reference proteome</keyword>
<evidence type="ECO:0000256" key="1">
    <source>
        <dbReference type="ARBA" id="ARBA00022618"/>
    </source>
</evidence>
<evidence type="ECO:0000313" key="9">
    <source>
        <dbReference type="EMBL" id="RHN57220.1"/>
    </source>
</evidence>
<keyword evidence="1" id="KW-0132">Cell division</keyword>
<organism evidence="8 11">
    <name type="scientific">Medicago truncatula</name>
    <name type="common">Barrel medic</name>
    <name type="synonym">Medicago tribuloides</name>
    <dbReference type="NCBI Taxonomy" id="3880"/>
    <lineage>
        <taxon>Eukaryota</taxon>
        <taxon>Viridiplantae</taxon>
        <taxon>Streptophyta</taxon>
        <taxon>Embryophyta</taxon>
        <taxon>Tracheophyta</taxon>
        <taxon>Spermatophyta</taxon>
        <taxon>Magnoliopsida</taxon>
        <taxon>eudicotyledons</taxon>
        <taxon>Gunneridae</taxon>
        <taxon>Pentapetalae</taxon>
        <taxon>rosids</taxon>
        <taxon>fabids</taxon>
        <taxon>Fabales</taxon>
        <taxon>Fabaceae</taxon>
        <taxon>Papilionoideae</taxon>
        <taxon>50 kb inversion clade</taxon>
        <taxon>NPAAA clade</taxon>
        <taxon>Hologalegina</taxon>
        <taxon>IRL clade</taxon>
        <taxon>Trifolieae</taxon>
        <taxon>Medicago</taxon>
    </lineage>
</organism>
<dbReference type="EnsemblPlants" id="AES99704">
    <property type="protein sequence ID" value="AES99704"/>
    <property type="gene ID" value="MTR_5g083840"/>
</dbReference>
<gene>
    <name evidence="10" type="primary">11419950</name>
    <name evidence="8" type="ordered locus">MTR_5g083840</name>
    <name evidence="9" type="ORF">MtrunA17_Chr5g0438011</name>
</gene>
<dbReference type="Proteomes" id="UP000002051">
    <property type="component" value="Chromosome 5"/>
</dbReference>
<feature type="compositionally biased region" description="Polar residues" evidence="6">
    <location>
        <begin position="130"/>
        <end position="141"/>
    </location>
</feature>
<evidence type="ECO:0000313" key="10">
    <source>
        <dbReference type="EnsemblPlants" id="AES99704"/>
    </source>
</evidence>
<reference evidence="8 11" key="2">
    <citation type="journal article" date="2014" name="BMC Genomics">
        <title>An improved genome release (version Mt4.0) for the model legume Medicago truncatula.</title>
        <authorList>
            <person name="Tang H."/>
            <person name="Krishnakumar V."/>
            <person name="Bidwell S."/>
            <person name="Rosen B."/>
            <person name="Chan A."/>
            <person name="Zhou S."/>
            <person name="Gentzbittel L."/>
            <person name="Childs K.L."/>
            <person name="Yandell M."/>
            <person name="Gundlach H."/>
            <person name="Mayer K.F."/>
            <person name="Schwartz D.C."/>
            <person name="Town C.D."/>
        </authorList>
    </citation>
    <scope>GENOME REANNOTATION</scope>
    <source>
        <strain evidence="10 11">cv. Jemalong A17</strain>
    </source>
</reference>
<evidence type="ECO:0000313" key="11">
    <source>
        <dbReference type="Proteomes" id="UP000002051"/>
    </source>
</evidence>
<dbReference type="AlphaFoldDB" id="G7KH16"/>
<evidence type="ECO:0000313" key="8">
    <source>
        <dbReference type="EMBL" id="AES99704.1"/>
    </source>
</evidence>
<feature type="compositionally biased region" description="Basic and acidic residues" evidence="6">
    <location>
        <begin position="239"/>
        <end position="249"/>
    </location>
</feature>
<protein>
    <recommendedName>
        <fullName evidence="7">Sororin C-terminal region domain-containing protein</fullName>
    </recommendedName>
</protein>
<keyword evidence="2" id="KW-0498">Mitosis</keyword>
<feature type="compositionally biased region" description="Basic and acidic residues" evidence="6">
    <location>
        <begin position="88"/>
        <end position="106"/>
    </location>
</feature>